<dbReference type="EMBL" id="GBRH01245670">
    <property type="protein sequence ID" value="JAD52225.1"/>
    <property type="molecule type" value="Transcribed_RNA"/>
</dbReference>
<organism evidence="1">
    <name type="scientific">Arundo donax</name>
    <name type="common">Giant reed</name>
    <name type="synonym">Donax arundinaceus</name>
    <dbReference type="NCBI Taxonomy" id="35708"/>
    <lineage>
        <taxon>Eukaryota</taxon>
        <taxon>Viridiplantae</taxon>
        <taxon>Streptophyta</taxon>
        <taxon>Embryophyta</taxon>
        <taxon>Tracheophyta</taxon>
        <taxon>Spermatophyta</taxon>
        <taxon>Magnoliopsida</taxon>
        <taxon>Liliopsida</taxon>
        <taxon>Poales</taxon>
        <taxon>Poaceae</taxon>
        <taxon>PACMAD clade</taxon>
        <taxon>Arundinoideae</taxon>
        <taxon>Arundineae</taxon>
        <taxon>Arundo</taxon>
    </lineage>
</organism>
<reference evidence="1" key="2">
    <citation type="journal article" date="2015" name="Data Brief">
        <title>Shoot transcriptome of the giant reed, Arundo donax.</title>
        <authorList>
            <person name="Barrero R.A."/>
            <person name="Guerrero F.D."/>
            <person name="Moolhuijzen P."/>
            <person name="Goolsby J.A."/>
            <person name="Tidwell J."/>
            <person name="Bellgard S.E."/>
            <person name="Bellgard M.I."/>
        </authorList>
    </citation>
    <scope>NUCLEOTIDE SEQUENCE</scope>
    <source>
        <tissue evidence="1">Shoot tissue taken approximately 20 cm above the soil surface</tissue>
    </source>
</reference>
<evidence type="ECO:0000313" key="1">
    <source>
        <dbReference type="EMBL" id="JAD52225.1"/>
    </source>
</evidence>
<protein>
    <submittedName>
        <fullName evidence="1">Uncharacterized protein</fullName>
    </submittedName>
</protein>
<dbReference type="AlphaFoldDB" id="A0A0A9ATI9"/>
<sequence length="194" mass="21705">MCDVKVTDSPVTSQLSPIVCQVVDKPVLEQLKSCNKLEESDQNKENSVAGQREQEGLLEVYIKWESGNLIKGLKLLQNSCLSDLRKLIEAHFEEASNKQQQQQFTFLLLGDPSGAPVSREKEASVQISKLPHWNNQPNSYLACLRAAKKPAVDHMPFSPLDSKLNSVVNDTHHTGVLSPKLNQMSPNYIRELRA</sequence>
<reference evidence="1" key="1">
    <citation type="submission" date="2014-09" db="EMBL/GenBank/DDBJ databases">
        <authorList>
            <person name="Magalhaes I.L.F."/>
            <person name="Oliveira U."/>
            <person name="Santos F.R."/>
            <person name="Vidigal T.H.D.A."/>
            <person name="Brescovit A.D."/>
            <person name="Santos A.J."/>
        </authorList>
    </citation>
    <scope>NUCLEOTIDE SEQUENCE</scope>
    <source>
        <tissue evidence="1">Shoot tissue taken approximately 20 cm above the soil surface</tissue>
    </source>
</reference>
<name>A0A0A9ATI9_ARUDO</name>
<accession>A0A0A9ATI9</accession>
<proteinExistence type="predicted"/>